<organism evidence="8 9">
    <name type="scientific">Niabella ginsengisoli</name>
    <dbReference type="NCBI Taxonomy" id="522298"/>
    <lineage>
        <taxon>Bacteria</taxon>
        <taxon>Pseudomonadati</taxon>
        <taxon>Bacteroidota</taxon>
        <taxon>Chitinophagia</taxon>
        <taxon>Chitinophagales</taxon>
        <taxon>Chitinophagaceae</taxon>
        <taxon>Niabella</taxon>
    </lineage>
</organism>
<gene>
    <name evidence="8" type="ORF">MKP09_18285</name>
</gene>
<protein>
    <recommendedName>
        <fullName evidence="3">tRNA (guanine(46)-N(7))-methyltransferase</fullName>
        <ecNumber evidence="3">2.1.1.33</ecNumber>
    </recommendedName>
</protein>
<proteinExistence type="predicted"/>
<evidence type="ECO:0000256" key="6">
    <source>
        <dbReference type="ARBA" id="ARBA00022691"/>
    </source>
</evidence>
<dbReference type="Gene3D" id="3.40.50.150">
    <property type="entry name" value="Vaccinia Virus protein VP39"/>
    <property type="match status" value="1"/>
</dbReference>
<evidence type="ECO:0000256" key="1">
    <source>
        <dbReference type="ARBA" id="ARBA00000142"/>
    </source>
</evidence>
<accession>A0ABS9SMX1</accession>
<keyword evidence="5" id="KW-0808">Transferase</keyword>
<evidence type="ECO:0000256" key="4">
    <source>
        <dbReference type="ARBA" id="ARBA00022603"/>
    </source>
</evidence>
<comment type="caution">
    <text evidence="8">The sequence shown here is derived from an EMBL/GenBank/DDBJ whole genome shotgun (WGS) entry which is preliminary data.</text>
</comment>
<evidence type="ECO:0000256" key="3">
    <source>
        <dbReference type="ARBA" id="ARBA00011977"/>
    </source>
</evidence>
<name>A0ABS9SMX1_9BACT</name>
<keyword evidence="6" id="KW-0949">S-adenosyl-L-methionine</keyword>
<evidence type="ECO:0000256" key="7">
    <source>
        <dbReference type="ARBA" id="ARBA00022694"/>
    </source>
</evidence>
<evidence type="ECO:0000313" key="8">
    <source>
        <dbReference type="EMBL" id="MCH5599722.1"/>
    </source>
</evidence>
<keyword evidence="7" id="KW-0819">tRNA processing</keyword>
<evidence type="ECO:0000256" key="5">
    <source>
        <dbReference type="ARBA" id="ARBA00022679"/>
    </source>
</evidence>
<evidence type="ECO:0000313" key="9">
    <source>
        <dbReference type="Proteomes" id="UP001202248"/>
    </source>
</evidence>
<dbReference type="InterPro" id="IPR003358">
    <property type="entry name" value="tRNA_(Gua-N-7)_MeTrfase_Trmb"/>
</dbReference>
<comment type="function">
    <text evidence="2">Catalyzes the formation of N(7)-methylguanine at position 46 (m7G46) in tRNA.</text>
</comment>
<dbReference type="Pfam" id="PF02390">
    <property type="entry name" value="Methyltransf_4"/>
    <property type="match status" value="1"/>
</dbReference>
<reference evidence="8 9" key="1">
    <citation type="submission" date="2022-02" db="EMBL/GenBank/DDBJ databases">
        <authorList>
            <person name="Min J."/>
        </authorList>
    </citation>
    <scope>NUCLEOTIDE SEQUENCE [LARGE SCALE GENOMIC DNA]</scope>
    <source>
        <strain evidence="8 9">GR10-1</strain>
    </source>
</reference>
<sequence length="53" mass="6202">MGAKKALQQGLNNVAYLRAQIEQLNQYFSKDEVDEIWITFPDPQLRYSKAKKD</sequence>
<dbReference type="EMBL" id="JAKWBL010000004">
    <property type="protein sequence ID" value="MCH5599722.1"/>
    <property type="molecule type" value="Genomic_DNA"/>
</dbReference>
<dbReference type="Proteomes" id="UP001202248">
    <property type="component" value="Unassembled WGS sequence"/>
</dbReference>
<keyword evidence="4" id="KW-0489">Methyltransferase</keyword>
<dbReference type="EC" id="2.1.1.33" evidence="3"/>
<dbReference type="InterPro" id="IPR029063">
    <property type="entry name" value="SAM-dependent_MTases_sf"/>
</dbReference>
<evidence type="ECO:0000256" key="2">
    <source>
        <dbReference type="ARBA" id="ARBA00003015"/>
    </source>
</evidence>
<keyword evidence="9" id="KW-1185">Reference proteome</keyword>
<comment type="catalytic activity">
    <reaction evidence="1">
        <text>guanosine(46) in tRNA + S-adenosyl-L-methionine = N(7)-methylguanosine(46) in tRNA + S-adenosyl-L-homocysteine</text>
        <dbReference type="Rhea" id="RHEA:42708"/>
        <dbReference type="Rhea" id="RHEA-COMP:10188"/>
        <dbReference type="Rhea" id="RHEA-COMP:10189"/>
        <dbReference type="ChEBI" id="CHEBI:57856"/>
        <dbReference type="ChEBI" id="CHEBI:59789"/>
        <dbReference type="ChEBI" id="CHEBI:74269"/>
        <dbReference type="ChEBI" id="CHEBI:74480"/>
        <dbReference type="EC" id="2.1.1.33"/>
    </reaction>
</comment>